<keyword evidence="2" id="KW-1185">Reference proteome</keyword>
<dbReference type="EMBL" id="JAPDHV010000001">
    <property type="protein sequence ID" value="MCW3159702.1"/>
    <property type="molecule type" value="Genomic_DNA"/>
</dbReference>
<reference evidence="1" key="1">
    <citation type="submission" date="2022-10" db="EMBL/GenBank/DDBJ databases">
        <title>Chryseobacterium babae sp. nov. isolated from the gut of the beetle Oryctes rhinoceros, and Chryseobacterium kimseyorum sp. nov., isolated from a stick insect rearing cage.</title>
        <authorList>
            <person name="Shelomi M."/>
            <person name="Han C.-J."/>
            <person name="Chen W.-M."/>
            <person name="Chen H.-K."/>
            <person name="Liaw S.-J."/>
            <person name="Muhle E."/>
            <person name="Clermont D."/>
        </authorList>
    </citation>
    <scope>NUCLEOTIDE SEQUENCE</scope>
    <source>
        <strain evidence="1">WLa1L2M3</strain>
    </source>
</reference>
<proteinExistence type="predicted"/>
<comment type="caution">
    <text evidence="1">The sequence shown here is derived from an EMBL/GenBank/DDBJ whole genome shotgun (WGS) entry which is preliminary data.</text>
</comment>
<evidence type="ECO:0000313" key="1">
    <source>
        <dbReference type="EMBL" id="MCW3159702.1"/>
    </source>
</evidence>
<name>A0ABT3HIU1_9FLAO</name>
<gene>
    <name evidence="1" type="ORF">OH806_00225</name>
</gene>
<dbReference type="Proteomes" id="UP001163719">
    <property type="component" value="Unassembled WGS sequence"/>
</dbReference>
<dbReference type="Pfam" id="PF20131">
    <property type="entry name" value="MC3"/>
    <property type="match status" value="1"/>
</dbReference>
<accession>A0ABT3HIU1</accession>
<sequence>MNNNILWAERNTIVANLFNPAFCGEIIRAVAKEYNKHTNTKFPFAFAFIVLPILLHKNTRERLPRSVRTYFFVWVEQNDDLFFDFSARAKSMVKYTKEAISFSMAHQKLTLLENGEIEPSLDRVKYYQNDDYDEYNQILKKAEMLGKWLSFTNDVKSIYSFLRITP</sequence>
<protein>
    <submittedName>
        <fullName evidence="1">DUF6521 family protein</fullName>
    </submittedName>
</protein>
<dbReference type="RefSeq" id="WP_264741681.1">
    <property type="nucleotide sequence ID" value="NZ_JAPDHV010000001.1"/>
</dbReference>
<organism evidence="1 2">
    <name type="scientific">Chryseobacterium oryctis</name>
    <dbReference type="NCBI Taxonomy" id="2952618"/>
    <lineage>
        <taxon>Bacteria</taxon>
        <taxon>Pseudomonadati</taxon>
        <taxon>Bacteroidota</taxon>
        <taxon>Flavobacteriia</taxon>
        <taxon>Flavobacteriales</taxon>
        <taxon>Weeksellaceae</taxon>
        <taxon>Chryseobacterium group</taxon>
        <taxon>Chryseobacterium</taxon>
    </lineage>
</organism>
<dbReference type="InterPro" id="IPR045390">
    <property type="entry name" value="ABC-3C_MC3"/>
</dbReference>
<evidence type="ECO:0000313" key="2">
    <source>
        <dbReference type="Proteomes" id="UP001163719"/>
    </source>
</evidence>